<evidence type="ECO:0000313" key="8">
    <source>
        <dbReference type="EMBL" id="QDU65725.1"/>
    </source>
</evidence>
<protein>
    <submittedName>
        <fullName evidence="8">ECF RNA polymerase sigma-E factor</fullName>
    </submittedName>
</protein>
<dbReference type="PANTHER" id="PTHR43133:SF51">
    <property type="entry name" value="RNA POLYMERASE SIGMA FACTOR"/>
    <property type="match status" value="1"/>
</dbReference>
<keyword evidence="3" id="KW-0731">Sigma factor</keyword>
<evidence type="ECO:0000259" key="7">
    <source>
        <dbReference type="Pfam" id="PF08281"/>
    </source>
</evidence>
<feature type="region of interest" description="Disordered" evidence="5">
    <location>
        <begin position="118"/>
        <end position="153"/>
    </location>
</feature>
<evidence type="ECO:0000256" key="2">
    <source>
        <dbReference type="ARBA" id="ARBA00023015"/>
    </source>
</evidence>
<dbReference type="Pfam" id="PF08281">
    <property type="entry name" value="Sigma70_r4_2"/>
    <property type="match status" value="1"/>
</dbReference>
<dbReference type="InterPro" id="IPR039425">
    <property type="entry name" value="RNA_pol_sigma-70-like"/>
</dbReference>
<evidence type="ECO:0000256" key="5">
    <source>
        <dbReference type="SAM" id="MobiDB-lite"/>
    </source>
</evidence>
<dbReference type="Proteomes" id="UP000316921">
    <property type="component" value="Chromosome"/>
</dbReference>
<dbReference type="GO" id="GO:0006352">
    <property type="term" value="P:DNA-templated transcription initiation"/>
    <property type="evidence" value="ECO:0007669"/>
    <property type="project" value="InterPro"/>
</dbReference>
<evidence type="ECO:0000256" key="4">
    <source>
        <dbReference type="ARBA" id="ARBA00023163"/>
    </source>
</evidence>
<keyword evidence="9" id="KW-1185">Reference proteome</keyword>
<dbReference type="InterPro" id="IPR013249">
    <property type="entry name" value="RNA_pol_sigma70_r4_t2"/>
</dbReference>
<organism evidence="8 9">
    <name type="scientific">Engelhardtia mirabilis</name>
    <dbReference type="NCBI Taxonomy" id="2528011"/>
    <lineage>
        <taxon>Bacteria</taxon>
        <taxon>Pseudomonadati</taxon>
        <taxon>Planctomycetota</taxon>
        <taxon>Planctomycetia</taxon>
        <taxon>Planctomycetia incertae sedis</taxon>
        <taxon>Engelhardtia</taxon>
    </lineage>
</organism>
<feature type="domain" description="RNA polymerase sigma-70 region 2" evidence="6">
    <location>
        <begin position="40"/>
        <end position="113"/>
    </location>
</feature>
<sequence>MRTVADSTDAPEPRPEAALDESLNLVRGAQAGDSAALDALFARFYPRVLAIVRRRMGQGLRRHHESLDVAQEAMAEAIRGFDRFELRDETAFTAWLAGIVENRLRDLAKYHRRAKRDAGREVRASSLDPDAIAPPEPGDRSTEATPSELVAEHEQHGRARAALERLPHRQRRAIELRLEGRSWAEVARLLDFPSEGAARMFHSRAMVTLARESGAGGAS</sequence>
<evidence type="ECO:0000256" key="1">
    <source>
        <dbReference type="ARBA" id="ARBA00010641"/>
    </source>
</evidence>
<evidence type="ECO:0000256" key="3">
    <source>
        <dbReference type="ARBA" id="ARBA00023082"/>
    </source>
</evidence>
<dbReference type="InterPro" id="IPR007627">
    <property type="entry name" value="RNA_pol_sigma70_r2"/>
</dbReference>
<dbReference type="SUPFAM" id="SSF88946">
    <property type="entry name" value="Sigma2 domain of RNA polymerase sigma factors"/>
    <property type="match status" value="1"/>
</dbReference>
<dbReference type="InterPro" id="IPR013325">
    <property type="entry name" value="RNA_pol_sigma_r2"/>
</dbReference>
<gene>
    <name evidence="8" type="primary">rpoE_2</name>
    <name evidence="8" type="ORF">Pla133_07910</name>
</gene>
<dbReference type="SUPFAM" id="SSF88659">
    <property type="entry name" value="Sigma3 and sigma4 domains of RNA polymerase sigma factors"/>
    <property type="match status" value="1"/>
</dbReference>
<feature type="domain" description="RNA polymerase sigma factor 70 region 4 type 2" evidence="7">
    <location>
        <begin position="158"/>
        <end position="205"/>
    </location>
</feature>
<dbReference type="InterPro" id="IPR013324">
    <property type="entry name" value="RNA_pol_sigma_r3/r4-like"/>
</dbReference>
<comment type="similarity">
    <text evidence="1">Belongs to the sigma-70 factor family. ECF subfamily.</text>
</comment>
<evidence type="ECO:0000313" key="9">
    <source>
        <dbReference type="Proteomes" id="UP000316921"/>
    </source>
</evidence>
<dbReference type="KEGG" id="pbap:Pla133_07910"/>
<dbReference type="GO" id="GO:0003677">
    <property type="term" value="F:DNA binding"/>
    <property type="evidence" value="ECO:0007669"/>
    <property type="project" value="InterPro"/>
</dbReference>
<reference evidence="8 9" key="1">
    <citation type="submission" date="2019-02" db="EMBL/GenBank/DDBJ databases">
        <title>Deep-cultivation of Planctomycetes and their phenomic and genomic characterization uncovers novel biology.</title>
        <authorList>
            <person name="Wiegand S."/>
            <person name="Jogler M."/>
            <person name="Boedeker C."/>
            <person name="Pinto D."/>
            <person name="Vollmers J."/>
            <person name="Rivas-Marin E."/>
            <person name="Kohn T."/>
            <person name="Peeters S.H."/>
            <person name="Heuer A."/>
            <person name="Rast P."/>
            <person name="Oberbeckmann S."/>
            <person name="Bunk B."/>
            <person name="Jeske O."/>
            <person name="Meyerdierks A."/>
            <person name="Storesund J.E."/>
            <person name="Kallscheuer N."/>
            <person name="Luecker S."/>
            <person name="Lage O.M."/>
            <person name="Pohl T."/>
            <person name="Merkel B.J."/>
            <person name="Hornburger P."/>
            <person name="Mueller R.-W."/>
            <person name="Bruemmer F."/>
            <person name="Labrenz M."/>
            <person name="Spormann A.M."/>
            <person name="Op den Camp H."/>
            <person name="Overmann J."/>
            <person name="Amann R."/>
            <person name="Jetten M.S.M."/>
            <person name="Mascher T."/>
            <person name="Medema M.H."/>
            <person name="Devos D.P."/>
            <person name="Kaster A.-K."/>
            <person name="Ovreas L."/>
            <person name="Rohde M."/>
            <person name="Galperin M.Y."/>
            <person name="Jogler C."/>
        </authorList>
    </citation>
    <scope>NUCLEOTIDE SEQUENCE [LARGE SCALE GENOMIC DNA]</scope>
    <source>
        <strain evidence="8 9">Pla133</strain>
    </source>
</reference>
<dbReference type="PANTHER" id="PTHR43133">
    <property type="entry name" value="RNA POLYMERASE ECF-TYPE SIGMA FACTO"/>
    <property type="match status" value="1"/>
</dbReference>
<dbReference type="InterPro" id="IPR036388">
    <property type="entry name" value="WH-like_DNA-bd_sf"/>
</dbReference>
<dbReference type="Pfam" id="PF04542">
    <property type="entry name" value="Sigma70_r2"/>
    <property type="match status" value="1"/>
</dbReference>
<dbReference type="GO" id="GO:0016987">
    <property type="term" value="F:sigma factor activity"/>
    <property type="evidence" value="ECO:0007669"/>
    <property type="project" value="UniProtKB-KW"/>
</dbReference>
<evidence type="ECO:0000259" key="6">
    <source>
        <dbReference type="Pfam" id="PF04542"/>
    </source>
</evidence>
<dbReference type="AlphaFoldDB" id="A0A518BFH4"/>
<accession>A0A518BFH4</accession>
<dbReference type="EMBL" id="CP036287">
    <property type="protein sequence ID" value="QDU65725.1"/>
    <property type="molecule type" value="Genomic_DNA"/>
</dbReference>
<dbReference type="NCBIfam" id="TIGR02937">
    <property type="entry name" value="sigma70-ECF"/>
    <property type="match status" value="1"/>
</dbReference>
<dbReference type="InterPro" id="IPR014284">
    <property type="entry name" value="RNA_pol_sigma-70_dom"/>
</dbReference>
<dbReference type="Gene3D" id="1.10.1740.10">
    <property type="match status" value="1"/>
</dbReference>
<keyword evidence="2" id="KW-0805">Transcription regulation</keyword>
<name>A0A518BFH4_9BACT</name>
<proteinExistence type="inferred from homology"/>
<keyword evidence="4" id="KW-0804">Transcription</keyword>
<dbReference type="Gene3D" id="1.10.10.10">
    <property type="entry name" value="Winged helix-like DNA-binding domain superfamily/Winged helix DNA-binding domain"/>
    <property type="match status" value="1"/>
</dbReference>